<organism evidence="1 2">
    <name type="scientific">Jannaschia seosinensis</name>
    <dbReference type="NCBI Taxonomy" id="313367"/>
    <lineage>
        <taxon>Bacteria</taxon>
        <taxon>Pseudomonadati</taxon>
        <taxon>Pseudomonadota</taxon>
        <taxon>Alphaproteobacteria</taxon>
        <taxon>Rhodobacterales</taxon>
        <taxon>Roseobacteraceae</taxon>
        <taxon>Jannaschia</taxon>
    </lineage>
</organism>
<evidence type="ECO:0000313" key="2">
    <source>
        <dbReference type="Proteomes" id="UP000049455"/>
    </source>
</evidence>
<sequence>MPNDLGSDPSCLSTPAPLQPGQLLARGVCRHLRDHDFSCLEEFSPERGKRLDVMALGPKGEFWTVECKSSRADFTSDVKWQGYLEWCDRYFWAVGPDFPVDLLPPETGLILADGFGAEIVRMPEATALAGARRKALTLRFARCAATRMQWARDPMLAGGG</sequence>
<accession>A0A0M7BD21</accession>
<gene>
    <name evidence="1" type="ORF">JSE7799_01959</name>
</gene>
<dbReference type="SUPFAM" id="SSF52980">
    <property type="entry name" value="Restriction endonuclease-like"/>
    <property type="match status" value="1"/>
</dbReference>
<dbReference type="AlphaFoldDB" id="A0A0M7BD21"/>
<evidence type="ECO:0008006" key="3">
    <source>
        <dbReference type="Google" id="ProtNLM"/>
    </source>
</evidence>
<evidence type="ECO:0000313" key="1">
    <source>
        <dbReference type="EMBL" id="CUH39235.1"/>
    </source>
</evidence>
<dbReference type="OrthoDB" id="5194526at2"/>
<proteinExistence type="predicted"/>
<dbReference type="InterPro" id="IPR011335">
    <property type="entry name" value="Restrct_endonuc-II-like"/>
</dbReference>
<protein>
    <recommendedName>
        <fullName evidence="3">DNA repair protein MmcB-related protein</fullName>
    </recommendedName>
</protein>
<name>A0A0M7BD21_9RHOB</name>
<reference evidence="1 2" key="1">
    <citation type="submission" date="2015-09" db="EMBL/GenBank/DDBJ databases">
        <authorList>
            <person name="Jackson K.R."/>
            <person name="Lunt B.L."/>
            <person name="Fisher J.N.B."/>
            <person name="Gardner A.V."/>
            <person name="Bailey M.E."/>
            <person name="Deus L.M."/>
            <person name="Earl A.S."/>
            <person name="Gibby P.D."/>
            <person name="Hartmann K.A."/>
            <person name="Liu J.E."/>
            <person name="Manci A.M."/>
            <person name="Nielsen D.A."/>
            <person name="Solomon M.B."/>
            <person name="Breakwell D.P."/>
            <person name="Burnett S.H."/>
            <person name="Grose J.H."/>
        </authorList>
    </citation>
    <scope>NUCLEOTIDE SEQUENCE [LARGE SCALE GENOMIC DNA]</scope>
    <source>
        <strain evidence="1 2">CECT 7799</strain>
    </source>
</reference>
<dbReference type="PIRSF" id="PIRSF031796">
    <property type="entry name" value="UPC031796"/>
    <property type="match status" value="1"/>
</dbReference>
<dbReference type="InterPro" id="IPR009394">
    <property type="entry name" value="MmcB-like"/>
</dbReference>
<dbReference type="STRING" id="313367.JSE7799_01959"/>
<dbReference type="Proteomes" id="UP000049455">
    <property type="component" value="Unassembled WGS sequence"/>
</dbReference>
<dbReference type="EMBL" id="CYPR01000121">
    <property type="protein sequence ID" value="CUH39235.1"/>
    <property type="molecule type" value="Genomic_DNA"/>
</dbReference>
<dbReference type="Pfam" id="PF06319">
    <property type="entry name" value="MmcB-like"/>
    <property type="match status" value="1"/>
</dbReference>
<keyword evidence="2" id="KW-1185">Reference proteome</keyword>
<dbReference type="RefSeq" id="WP_055663456.1">
    <property type="nucleotide sequence ID" value="NZ_CYPR01000121.1"/>
</dbReference>